<name>A0A397S176_9MOLU</name>
<evidence type="ECO:0000313" key="2">
    <source>
        <dbReference type="EMBL" id="RIA77717.1"/>
    </source>
</evidence>
<dbReference type="Pfam" id="PF11457">
    <property type="entry name" value="DUF3021"/>
    <property type="match status" value="1"/>
</dbReference>
<dbReference type="Proteomes" id="UP000266506">
    <property type="component" value="Unassembled WGS sequence"/>
</dbReference>
<dbReference type="InParanoid" id="A0A397S176"/>
<organism evidence="2 3">
    <name type="scientific">Anaeroplasma bactoclasticum</name>
    <dbReference type="NCBI Taxonomy" id="2088"/>
    <lineage>
        <taxon>Bacteria</taxon>
        <taxon>Bacillati</taxon>
        <taxon>Mycoplasmatota</taxon>
        <taxon>Mollicutes</taxon>
        <taxon>Anaeroplasmatales</taxon>
        <taxon>Anaeroplasmataceae</taxon>
        <taxon>Anaeroplasma</taxon>
    </lineage>
</organism>
<dbReference type="AlphaFoldDB" id="A0A397S176"/>
<gene>
    <name evidence="2" type="ORF">EI71_00870</name>
</gene>
<reference evidence="2 3" key="1">
    <citation type="submission" date="2018-08" db="EMBL/GenBank/DDBJ databases">
        <title>Genomic Encyclopedia of Archaeal and Bacterial Type Strains, Phase II (KMG-II): from individual species to whole genera.</title>
        <authorList>
            <person name="Goeker M."/>
        </authorList>
    </citation>
    <scope>NUCLEOTIDE SEQUENCE [LARGE SCALE GENOMIC DNA]</scope>
    <source>
        <strain evidence="2 3">ATCC 27112</strain>
    </source>
</reference>
<dbReference type="InterPro" id="IPR021560">
    <property type="entry name" value="DUF3021"/>
</dbReference>
<dbReference type="EMBL" id="QXEV01000007">
    <property type="protein sequence ID" value="RIA77717.1"/>
    <property type="molecule type" value="Genomic_DNA"/>
</dbReference>
<feature type="transmembrane region" description="Helical" evidence="1">
    <location>
        <begin position="103"/>
        <end position="126"/>
    </location>
</feature>
<comment type="caution">
    <text evidence="2">The sequence shown here is derived from an EMBL/GenBank/DDBJ whole genome shotgun (WGS) entry which is preliminary data.</text>
</comment>
<evidence type="ECO:0000256" key="1">
    <source>
        <dbReference type="SAM" id="Phobius"/>
    </source>
</evidence>
<feature type="transmembrane region" description="Helical" evidence="1">
    <location>
        <begin position="76"/>
        <end position="97"/>
    </location>
</feature>
<keyword evidence="1" id="KW-1133">Transmembrane helix</keyword>
<keyword evidence="1" id="KW-0472">Membrane</keyword>
<feature type="transmembrane region" description="Helical" evidence="1">
    <location>
        <begin position="45"/>
        <end position="64"/>
    </location>
</feature>
<sequence>MNIYVKQFLLRGLVFSGLGPIVCGIVFWCLDLANVAENITGGQMLLAIITTYVIAFIHAGSSIYPTIEKWSKFKAMAIQGISLYSVYTIGYLINNWIPFDWKIIAIYTGIFILGFLLIWAIAYFTTRVTGNSLNKRLGELNKE</sequence>
<proteinExistence type="predicted"/>
<accession>A0A397S176</accession>
<dbReference type="RefSeq" id="WP_119016025.1">
    <property type="nucleotide sequence ID" value="NZ_QXEV01000007.1"/>
</dbReference>
<keyword evidence="3" id="KW-1185">Reference proteome</keyword>
<protein>
    <recommendedName>
        <fullName evidence="4">DUF3021 family protein</fullName>
    </recommendedName>
</protein>
<evidence type="ECO:0000313" key="3">
    <source>
        <dbReference type="Proteomes" id="UP000266506"/>
    </source>
</evidence>
<feature type="transmembrane region" description="Helical" evidence="1">
    <location>
        <begin position="12"/>
        <end position="33"/>
    </location>
</feature>
<keyword evidence="1" id="KW-0812">Transmembrane</keyword>
<evidence type="ECO:0008006" key="4">
    <source>
        <dbReference type="Google" id="ProtNLM"/>
    </source>
</evidence>